<reference evidence="1 2" key="1">
    <citation type="submission" date="2024-06" db="EMBL/GenBank/DDBJ databases">
        <title>Genomic Encyclopedia of Type Strains, Phase IV (KMG-IV): sequencing the most valuable type-strain genomes for metagenomic binning, comparative biology and taxonomic classification.</title>
        <authorList>
            <person name="Goeker M."/>
        </authorList>
    </citation>
    <scope>NUCLEOTIDE SEQUENCE [LARGE SCALE GENOMIC DNA]</scope>
    <source>
        <strain evidence="1 2">DSM 23649</strain>
    </source>
</reference>
<evidence type="ECO:0000313" key="2">
    <source>
        <dbReference type="Proteomes" id="UP001549086"/>
    </source>
</evidence>
<comment type="caution">
    <text evidence="1">The sequence shown here is derived from an EMBL/GenBank/DDBJ whole genome shotgun (WGS) entry which is preliminary data.</text>
</comment>
<keyword evidence="2" id="KW-1185">Reference proteome</keyword>
<organism evidence="1 2">
    <name type="scientific">Bartonella silvatica</name>
    <dbReference type="NCBI Taxonomy" id="357760"/>
    <lineage>
        <taxon>Bacteria</taxon>
        <taxon>Pseudomonadati</taxon>
        <taxon>Pseudomonadota</taxon>
        <taxon>Alphaproteobacteria</taxon>
        <taxon>Hyphomicrobiales</taxon>
        <taxon>Bartonellaceae</taxon>
        <taxon>Bartonella</taxon>
    </lineage>
</organism>
<gene>
    <name evidence="1" type="ORF">ABID23_001395</name>
</gene>
<sequence length="61" mass="6918">MRRGDAVRIGWNDVKNNIIHPKTEKSKFQTDVFLPILPELAKTLEAGPIGEETLSKKIPYI</sequence>
<dbReference type="Proteomes" id="UP001549086">
    <property type="component" value="Unassembled WGS sequence"/>
</dbReference>
<protein>
    <submittedName>
        <fullName evidence="1">Integrase</fullName>
    </submittedName>
</protein>
<dbReference type="EMBL" id="JBEPLI010000019">
    <property type="protein sequence ID" value="MET3590290.1"/>
    <property type="molecule type" value="Genomic_DNA"/>
</dbReference>
<evidence type="ECO:0000313" key="1">
    <source>
        <dbReference type="EMBL" id="MET3590290.1"/>
    </source>
</evidence>
<name>A0ABV2HIA0_9HYPH</name>
<accession>A0ABV2HIA0</accession>
<proteinExistence type="predicted"/>